<feature type="domain" description="DNA binding HTH" evidence="5">
    <location>
        <begin position="54"/>
        <end position="93"/>
    </location>
</feature>
<evidence type="ECO:0000259" key="5">
    <source>
        <dbReference type="Pfam" id="PF02954"/>
    </source>
</evidence>
<name>A0A1M5BVV3_9GAMM</name>
<dbReference type="RefSeq" id="WP_072823757.1">
    <property type="nucleotide sequence ID" value="NZ_FQUJ01000012.1"/>
</dbReference>
<feature type="compositionally biased region" description="Polar residues" evidence="4">
    <location>
        <begin position="1"/>
        <end position="23"/>
    </location>
</feature>
<evidence type="ECO:0000256" key="3">
    <source>
        <dbReference type="ARBA" id="ARBA00029540"/>
    </source>
</evidence>
<dbReference type="PRINTS" id="PR01590">
    <property type="entry name" value="HTHFIS"/>
</dbReference>
<keyword evidence="2" id="KW-0238">DNA-binding</keyword>
<dbReference type="PANTHER" id="PTHR47918:SF1">
    <property type="entry name" value="DNA-BINDING PROTEIN FIS"/>
    <property type="match status" value="1"/>
</dbReference>
<keyword evidence="7" id="KW-1185">Reference proteome</keyword>
<reference evidence="6 7" key="1">
    <citation type="submission" date="2016-11" db="EMBL/GenBank/DDBJ databases">
        <authorList>
            <person name="Jaros S."/>
            <person name="Januszkiewicz K."/>
            <person name="Wedrychowicz H."/>
        </authorList>
    </citation>
    <scope>NUCLEOTIDE SEQUENCE [LARGE SCALE GENOMIC DNA]</scope>
    <source>
        <strain evidence="6 7">DSM 19980</strain>
    </source>
</reference>
<dbReference type="InterPro" id="IPR009057">
    <property type="entry name" value="Homeodomain-like_sf"/>
</dbReference>
<evidence type="ECO:0000256" key="1">
    <source>
        <dbReference type="ARBA" id="ARBA00008559"/>
    </source>
</evidence>
<dbReference type="AlphaFoldDB" id="A0A1M5BVV3"/>
<dbReference type="InterPro" id="IPR050207">
    <property type="entry name" value="Trans_regulatory_Fis"/>
</dbReference>
<dbReference type="Gene3D" id="1.10.10.60">
    <property type="entry name" value="Homeodomain-like"/>
    <property type="match status" value="1"/>
</dbReference>
<dbReference type="InterPro" id="IPR005412">
    <property type="entry name" value="Fis_DNA-bd"/>
</dbReference>
<dbReference type="EMBL" id="FQUJ01000012">
    <property type="protein sequence ID" value="SHF46703.1"/>
    <property type="molecule type" value="Genomic_DNA"/>
</dbReference>
<evidence type="ECO:0000256" key="2">
    <source>
        <dbReference type="ARBA" id="ARBA00023125"/>
    </source>
</evidence>
<dbReference type="STRING" id="1121942.SAMN02745148_02710"/>
<dbReference type="PANTHER" id="PTHR47918">
    <property type="entry name" value="DNA-BINDING PROTEIN FIS"/>
    <property type="match status" value="1"/>
</dbReference>
<sequence length="96" mass="10518">MTGTAFSTTQAMDDSASSSSRGQTLREAVDEALHRYFDHLDGGSVSDLYAMVMTEVEVPLLSAVLAYTEGNQTRAADMLGMNRGTLRKKLKHYDLI</sequence>
<feature type="region of interest" description="Disordered" evidence="4">
    <location>
        <begin position="1"/>
        <end position="25"/>
    </location>
</feature>
<dbReference type="Proteomes" id="UP000184346">
    <property type="component" value="Unassembled WGS sequence"/>
</dbReference>
<accession>A0A1M5BVV3</accession>
<dbReference type="Pfam" id="PF02954">
    <property type="entry name" value="HTH_8"/>
    <property type="match status" value="1"/>
</dbReference>
<dbReference type="GO" id="GO:0006355">
    <property type="term" value="P:regulation of DNA-templated transcription"/>
    <property type="evidence" value="ECO:0007669"/>
    <property type="project" value="InterPro"/>
</dbReference>
<dbReference type="OrthoDB" id="9802388at2"/>
<organism evidence="6 7">
    <name type="scientific">Modicisalibacter ilicicola DSM 19980</name>
    <dbReference type="NCBI Taxonomy" id="1121942"/>
    <lineage>
        <taxon>Bacteria</taxon>
        <taxon>Pseudomonadati</taxon>
        <taxon>Pseudomonadota</taxon>
        <taxon>Gammaproteobacteria</taxon>
        <taxon>Oceanospirillales</taxon>
        <taxon>Halomonadaceae</taxon>
        <taxon>Modicisalibacter</taxon>
    </lineage>
</organism>
<dbReference type="GO" id="GO:0043565">
    <property type="term" value="F:sequence-specific DNA binding"/>
    <property type="evidence" value="ECO:0007669"/>
    <property type="project" value="InterPro"/>
</dbReference>
<protein>
    <recommendedName>
        <fullName evidence="3">Putative Fis-like DNA-binding protein</fullName>
    </recommendedName>
</protein>
<evidence type="ECO:0000313" key="7">
    <source>
        <dbReference type="Proteomes" id="UP000184346"/>
    </source>
</evidence>
<dbReference type="PIRSF" id="PIRSF002097">
    <property type="entry name" value="DNA-binding_Fis"/>
    <property type="match status" value="1"/>
</dbReference>
<gene>
    <name evidence="6" type="ORF">SAMN02745148_02710</name>
</gene>
<comment type="similarity">
    <text evidence="1">Belongs to the transcriptional regulatory Fis family.</text>
</comment>
<dbReference type="SUPFAM" id="SSF46689">
    <property type="entry name" value="Homeodomain-like"/>
    <property type="match status" value="1"/>
</dbReference>
<dbReference type="InterPro" id="IPR002197">
    <property type="entry name" value="HTH_Fis"/>
</dbReference>
<proteinExistence type="inferred from homology"/>
<dbReference type="NCBIfam" id="NF001659">
    <property type="entry name" value="PRK00430.1"/>
    <property type="match status" value="1"/>
</dbReference>
<dbReference type="PRINTS" id="PR01591">
    <property type="entry name" value="DNABINDNGFIS"/>
</dbReference>
<evidence type="ECO:0000256" key="4">
    <source>
        <dbReference type="SAM" id="MobiDB-lite"/>
    </source>
</evidence>
<evidence type="ECO:0000313" key="6">
    <source>
        <dbReference type="EMBL" id="SHF46703.1"/>
    </source>
</evidence>